<feature type="transmembrane region" description="Helical" evidence="1">
    <location>
        <begin position="136"/>
        <end position="156"/>
    </location>
</feature>
<evidence type="ECO:0000313" key="2">
    <source>
        <dbReference type="EMBL" id="CAH1111144.1"/>
    </source>
</evidence>
<dbReference type="PANTHER" id="PTHR21879">
    <property type="entry name" value="FI03362P-RELATED-RELATED"/>
    <property type="match status" value="1"/>
</dbReference>
<protein>
    <submittedName>
        <fullName evidence="2">Uncharacterized protein</fullName>
    </submittedName>
</protein>
<dbReference type="AlphaFoldDB" id="A0A9P0D643"/>
<feature type="transmembrane region" description="Helical" evidence="1">
    <location>
        <begin position="162"/>
        <end position="182"/>
    </location>
</feature>
<keyword evidence="1" id="KW-0472">Membrane</keyword>
<dbReference type="Proteomes" id="UP001153636">
    <property type="component" value="Chromosome 5"/>
</dbReference>
<keyword evidence="3" id="KW-1185">Reference proteome</keyword>
<keyword evidence="1" id="KW-0812">Transmembrane</keyword>
<name>A0A9P0D643_9CUCU</name>
<dbReference type="EMBL" id="OV651817">
    <property type="protein sequence ID" value="CAH1111144.1"/>
    <property type="molecule type" value="Genomic_DNA"/>
</dbReference>
<keyword evidence="1" id="KW-1133">Transmembrane helix</keyword>
<evidence type="ECO:0000256" key="1">
    <source>
        <dbReference type="SAM" id="Phobius"/>
    </source>
</evidence>
<gene>
    <name evidence="2" type="ORF">PSYICH_LOCUS11169</name>
</gene>
<evidence type="ECO:0000313" key="3">
    <source>
        <dbReference type="Proteomes" id="UP001153636"/>
    </source>
</evidence>
<dbReference type="InterPro" id="IPR012464">
    <property type="entry name" value="DUF1676"/>
</dbReference>
<dbReference type="Pfam" id="PF07898">
    <property type="entry name" value="DUF1676"/>
    <property type="match status" value="1"/>
</dbReference>
<dbReference type="OrthoDB" id="8189012at2759"/>
<reference evidence="2" key="1">
    <citation type="submission" date="2022-01" db="EMBL/GenBank/DDBJ databases">
        <authorList>
            <person name="King R."/>
        </authorList>
    </citation>
    <scope>NUCLEOTIDE SEQUENCE</scope>
</reference>
<accession>A0A9P0D643</accession>
<proteinExistence type="predicted"/>
<organism evidence="2 3">
    <name type="scientific">Psylliodes chrysocephalus</name>
    <dbReference type="NCBI Taxonomy" id="3402493"/>
    <lineage>
        <taxon>Eukaryota</taxon>
        <taxon>Metazoa</taxon>
        <taxon>Ecdysozoa</taxon>
        <taxon>Arthropoda</taxon>
        <taxon>Hexapoda</taxon>
        <taxon>Insecta</taxon>
        <taxon>Pterygota</taxon>
        <taxon>Neoptera</taxon>
        <taxon>Endopterygota</taxon>
        <taxon>Coleoptera</taxon>
        <taxon>Polyphaga</taxon>
        <taxon>Cucujiformia</taxon>
        <taxon>Chrysomeloidea</taxon>
        <taxon>Chrysomelidae</taxon>
        <taxon>Galerucinae</taxon>
        <taxon>Alticini</taxon>
        <taxon>Psylliodes</taxon>
    </lineage>
</organism>
<sequence length="240" mass="26771">MILKPQVYVLVIGVFSIIQASDFRVIEKLLDQCSTKDEMFKCFKIQAIKVADRAVRMRNLNLFGGVSLVANTRQGRSMQFGLSLNETKLEKLDSDQLDEMLQTTTDRFMKTHQLEIKVPELVEEGRKRKGQGGGGGGNAALYWALAIKGTFLAIAYKGIAVMSGIAIIMGKMALLLTAILGLKKLVSSGKEQTTFEIVKQPKYSESHTHSTSYDDEEGYSHHRLYDTAGNASRRIIRTYI</sequence>
<dbReference type="GO" id="GO:0016020">
    <property type="term" value="C:membrane"/>
    <property type="evidence" value="ECO:0007669"/>
    <property type="project" value="TreeGrafter"/>
</dbReference>
<dbReference type="PANTHER" id="PTHR21879:SF14">
    <property type="entry name" value="OSIRIS 8"/>
    <property type="match status" value="1"/>
</dbReference>